<sequence>MARRSCKGRGHSLEVIAMLNILIPVDGSSHALLAVHHAVRLVHAGLRARFVVANVQESATLYEMVVAHDPEVLEKVSEGAGLDLMRPAVALLEAAGQKVEKEVASGDPANTLIDIIERYGCHAVIMTAGTGGGLRAALLGSVTQHLVDHSPVPVTVVREPVAPSEEDA</sequence>
<reference evidence="4" key="1">
    <citation type="journal article" date="2019" name="Int. J. Syst. Evol. Microbiol.">
        <title>The Global Catalogue of Microorganisms (GCM) 10K type strain sequencing project: providing services to taxonomists for standard genome sequencing and annotation.</title>
        <authorList>
            <consortium name="The Broad Institute Genomics Platform"/>
            <consortium name="The Broad Institute Genome Sequencing Center for Infectious Disease"/>
            <person name="Wu L."/>
            <person name="Ma J."/>
        </authorList>
    </citation>
    <scope>NUCLEOTIDE SEQUENCE [LARGE SCALE GENOMIC DNA]</scope>
    <source>
        <strain evidence="4">KCTC 42501</strain>
    </source>
</reference>
<dbReference type="CDD" id="cd00293">
    <property type="entry name" value="USP-like"/>
    <property type="match status" value="1"/>
</dbReference>
<accession>A0ABV7WBZ4</accession>
<dbReference type="Gene3D" id="3.40.50.620">
    <property type="entry name" value="HUPs"/>
    <property type="match status" value="1"/>
</dbReference>
<dbReference type="Proteomes" id="UP001595729">
    <property type="component" value="Unassembled WGS sequence"/>
</dbReference>
<evidence type="ECO:0000313" key="4">
    <source>
        <dbReference type="Proteomes" id="UP001595729"/>
    </source>
</evidence>
<dbReference type="PANTHER" id="PTHR46268">
    <property type="entry name" value="STRESS RESPONSE PROTEIN NHAX"/>
    <property type="match status" value="1"/>
</dbReference>
<comment type="similarity">
    <text evidence="1">Belongs to the universal stress protein A family.</text>
</comment>
<keyword evidence="4" id="KW-1185">Reference proteome</keyword>
<dbReference type="InterPro" id="IPR006015">
    <property type="entry name" value="Universal_stress_UspA"/>
</dbReference>
<dbReference type="PANTHER" id="PTHR46268:SF6">
    <property type="entry name" value="UNIVERSAL STRESS PROTEIN UP12"/>
    <property type="match status" value="1"/>
</dbReference>
<proteinExistence type="inferred from homology"/>
<dbReference type="SUPFAM" id="SSF52402">
    <property type="entry name" value="Adenine nucleotide alpha hydrolases-like"/>
    <property type="match status" value="1"/>
</dbReference>
<dbReference type="RefSeq" id="WP_382179240.1">
    <property type="nucleotide sequence ID" value="NZ_JBHRXX010000010.1"/>
</dbReference>
<dbReference type="Pfam" id="PF00582">
    <property type="entry name" value="Usp"/>
    <property type="match status" value="1"/>
</dbReference>
<evidence type="ECO:0000313" key="3">
    <source>
        <dbReference type="EMBL" id="MFC3686412.1"/>
    </source>
</evidence>
<dbReference type="EMBL" id="JBHRXX010000010">
    <property type="protein sequence ID" value="MFC3686412.1"/>
    <property type="molecule type" value="Genomic_DNA"/>
</dbReference>
<evidence type="ECO:0000259" key="2">
    <source>
        <dbReference type="Pfam" id="PF00582"/>
    </source>
</evidence>
<gene>
    <name evidence="3" type="ORF">ACFOPI_22665</name>
</gene>
<organism evidence="3 4">
    <name type="scientific">Hydrogenophaga luteola</name>
    <dbReference type="NCBI Taxonomy" id="1591122"/>
    <lineage>
        <taxon>Bacteria</taxon>
        <taxon>Pseudomonadati</taxon>
        <taxon>Pseudomonadota</taxon>
        <taxon>Betaproteobacteria</taxon>
        <taxon>Burkholderiales</taxon>
        <taxon>Comamonadaceae</taxon>
        <taxon>Hydrogenophaga</taxon>
    </lineage>
</organism>
<comment type="caution">
    <text evidence="3">The sequence shown here is derived from an EMBL/GenBank/DDBJ whole genome shotgun (WGS) entry which is preliminary data.</text>
</comment>
<protein>
    <submittedName>
        <fullName evidence="3">Universal stress protein</fullName>
    </submittedName>
</protein>
<dbReference type="PRINTS" id="PR01438">
    <property type="entry name" value="UNVRSLSTRESS"/>
</dbReference>
<dbReference type="InterPro" id="IPR006016">
    <property type="entry name" value="UspA"/>
</dbReference>
<name>A0ABV7WBZ4_9BURK</name>
<dbReference type="InterPro" id="IPR014729">
    <property type="entry name" value="Rossmann-like_a/b/a_fold"/>
</dbReference>
<feature type="domain" description="UspA" evidence="2">
    <location>
        <begin position="20"/>
        <end position="158"/>
    </location>
</feature>
<evidence type="ECO:0000256" key="1">
    <source>
        <dbReference type="ARBA" id="ARBA00008791"/>
    </source>
</evidence>